<evidence type="ECO:0000256" key="1">
    <source>
        <dbReference type="ARBA" id="ARBA00010820"/>
    </source>
</evidence>
<feature type="domain" description="Glabrous enhancer-binding protein-like DBD" evidence="3">
    <location>
        <begin position="222"/>
        <end position="304"/>
    </location>
</feature>
<gene>
    <name evidence="4" type="ORF">OLEA9_A071330</name>
</gene>
<dbReference type="AlphaFoldDB" id="A0A8S0QSX0"/>
<sequence length="307" mass="34532">MLPGEPCSSTSGLEPEKSTEDNPNEANVDEDDSETGQSQNSEMPKEGTVNDQQVEADQEHGDDHQAEKEEMEEPTVSTPTRRQIECGLLSSTDEEKNAEDEIAEESSPHSSRKRERESSEEENEEQEQENQELQGDKVEQQQEQLDGEGDNADQNPPANVPEQGGDGGQEEQEVEKKVMNEKGKAIAEEEKKDDGVVVDPKTLQTIVEKSGGSDHYDDSDSRDIEILKAMLVYQVHERRLPFNVELLELLKNSSEVEITEEELEMKYLVLQAKFELIVEEMGEGHVFDRPYCQEMFSLSKSLWGSGL</sequence>
<accession>A0A8S0QSX0</accession>
<comment type="caution">
    <text evidence="4">The sequence shown here is derived from an EMBL/GenBank/DDBJ whole genome shotgun (WGS) entry which is preliminary data.</text>
</comment>
<evidence type="ECO:0000256" key="2">
    <source>
        <dbReference type="SAM" id="MobiDB-lite"/>
    </source>
</evidence>
<feature type="region of interest" description="Disordered" evidence="2">
    <location>
        <begin position="1"/>
        <end position="179"/>
    </location>
</feature>
<dbReference type="OrthoDB" id="924357at2759"/>
<proteinExistence type="inferred from homology"/>
<evidence type="ECO:0000259" key="3">
    <source>
        <dbReference type="Pfam" id="PF04504"/>
    </source>
</evidence>
<feature type="compositionally biased region" description="Acidic residues" evidence="2">
    <location>
        <begin position="118"/>
        <end position="130"/>
    </location>
</feature>
<keyword evidence="5" id="KW-1185">Reference proteome</keyword>
<name>A0A8S0QSX0_OLEEU</name>
<evidence type="ECO:0000313" key="4">
    <source>
        <dbReference type="EMBL" id="CAA2968917.1"/>
    </source>
</evidence>
<comment type="similarity">
    <text evidence="1">Belongs to the GeBP family.</text>
</comment>
<reference evidence="4 5" key="1">
    <citation type="submission" date="2019-12" db="EMBL/GenBank/DDBJ databases">
        <authorList>
            <person name="Alioto T."/>
            <person name="Alioto T."/>
            <person name="Gomez Garrido J."/>
        </authorList>
    </citation>
    <scope>NUCLEOTIDE SEQUENCE [LARGE SCALE GENOMIC DNA]</scope>
</reference>
<evidence type="ECO:0000313" key="5">
    <source>
        <dbReference type="Proteomes" id="UP000594638"/>
    </source>
</evidence>
<organism evidence="4 5">
    <name type="scientific">Olea europaea subsp. europaea</name>
    <dbReference type="NCBI Taxonomy" id="158383"/>
    <lineage>
        <taxon>Eukaryota</taxon>
        <taxon>Viridiplantae</taxon>
        <taxon>Streptophyta</taxon>
        <taxon>Embryophyta</taxon>
        <taxon>Tracheophyta</taxon>
        <taxon>Spermatophyta</taxon>
        <taxon>Magnoliopsida</taxon>
        <taxon>eudicotyledons</taxon>
        <taxon>Gunneridae</taxon>
        <taxon>Pentapetalae</taxon>
        <taxon>asterids</taxon>
        <taxon>lamiids</taxon>
        <taxon>Lamiales</taxon>
        <taxon>Oleaceae</taxon>
        <taxon>Oleeae</taxon>
        <taxon>Olea</taxon>
    </lineage>
</organism>
<dbReference type="Proteomes" id="UP000594638">
    <property type="component" value="Unassembled WGS sequence"/>
</dbReference>
<dbReference type="InterPro" id="IPR053932">
    <property type="entry name" value="GeBP-like_DBD"/>
</dbReference>
<feature type="compositionally biased region" description="Basic and acidic residues" evidence="2">
    <location>
        <begin position="57"/>
        <end position="68"/>
    </location>
</feature>
<dbReference type="EMBL" id="CACTIH010001926">
    <property type="protein sequence ID" value="CAA2968917.1"/>
    <property type="molecule type" value="Genomic_DNA"/>
</dbReference>
<dbReference type="Gramene" id="OE9A071330T1">
    <property type="protein sequence ID" value="OE9A071330C1"/>
    <property type="gene ID" value="OE9A071330"/>
</dbReference>
<protein>
    <submittedName>
        <fullName evidence="4">Uncharacterized protein LOC111395076</fullName>
    </submittedName>
</protein>
<dbReference type="Pfam" id="PF04504">
    <property type="entry name" value="GeBP-like_DBD"/>
    <property type="match status" value="1"/>
</dbReference>